<dbReference type="GO" id="GO:0050832">
    <property type="term" value="P:defense response to fungus"/>
    <property type="evidence" value="ECO:0007669"/>
    <property type="project" value="UniProtKB-KW"/>
</dbReference>
<evidence type="ECO:0000256" key="1">
    <source>
        <dbReference type="ARBA" id="ARBA00006722"/>
    </source>
</evidence>
<accession>A0AAN7QQC0</accession>
<dbReference type="SMART" id="SM00505">
    <property type="entry name" value="Knot1"/>
    <property type="match status" value="1"/>
</dbReference>
<keyword evidence="4 7" id="KW-0732">Signal</keyword>
<proteinExistence type="inferred from homology"/>
<dbReference type="Pfam" id="PF00304">
    <property type="entry name" value="Gamma-thionin"/>
    <property type="match status" value="1"/>
</dbReference>
<keyword evidence="2" id="KW-0929">Antimicrobial</keyword>
<dbReference type="PROSITE" id="PS00940">
    <property type="entry name" value="GAMMA_THIONIN"/>
    <property type="match status" value="1"/>
</dbReference>
<dbReference type="InterPro" id="IPR003614">
    <property type="entry name" value="Knottins"/>
</dbReference>
<evidence type="ECO:0000256" key="4">
    <source>
        <dbReference type="ARBA" id="ARBA00022729"/>
    </source>
</evidence>
<dbReference type="SUPFAM" id="SSF57095">
    <property type="entry name" value="Scorpion toxin-like"/>
    <property type="match status" value="1"/>
</dbReference>
<sequence length="79" mass="8896">MAMGLSKPLFRPVFVLLLLLVTIEMGGMTVEGRTCRSQSDRFKGVCFSYRNCASVCLSEDFEGGICRRFVRRCVCTKDC</sequence>
<dbReference type="CDD" id="cd00107">
    <property type="entry name" value="Knot1"/>
    <property type="match status" value="1"/>
</dbReference>
<gene>
    <name evidence="9" type="ORF">SAY86_010334</name>
</gene>
<evidence type="ECO:0000313" key="10">
    <source>
        <dbReference type="Proteomes" id="UP001346149"/>
    </source>
</evidence>
<comment type="caution">
    <text evidence="9">The sequence shown here is derived from an EMBL/GenBank/DDBJ whole genome shotgun (WGS) entry which is preliminary data.</text>
</comment>
<feature type="signal peptide" evidence="7">
    <location>
        <begin position="1"/>
        <end position="29"/>
    </location>
</feature>
<feature type="domain" description="Knottins-like" evidence="8">
    <location>
        <begin position="34"/>
        <end position="79"/>
    </location>
</feature>
<dbReference type="PANTHER" id="PTHR33147">
    <property type="entry name" value="DEFENSIN-LIKE PROTEIN 1"/>
    <property type="match status" value="1"/>
</dbReference>
<dbReference type="GO" id="GO:0031640">
    <property type="term" value="P:killing of cells of another organism"/>
    <property type="evidence" value="ECO:0007669"/>
    <property type="project" value="UniProtKB-KW"/>
</dbReference>
<evidence type="ECO:0000256" key="3">
    <source>
        <dbReference type="ARBA" id="ARBA00022577"/>
    </source>
</evidence>
<comment type="similarity">
    <text evidence="1">Belongs to the DEFL family.</text>
</comment>
<dbReference type="Proteomes" id="UP001346149">
    <property type="component" value="Unassembled WGS sequence"/>
</dbReference>
<keyword evidence="3" id="KW-0295">Fungicide</keyword>
<reference evidence="9 10" key="1">
    <citation type="journal article" date="2023" name="Hortic Res">
        <title>Pangenome of water caltrop reveals structural variations and asymmetric subgenome divergence after allopolyploidization.</title>
        <authorList>
            <person name="Zhang X."/>
            <person name="Chen Y."/>
            <person name="Wang L."/>
            <person name="Yuan Y."/>
            <person name="Fang M."/>
            <person name="Shi L."/>
            <person name="Lu R."/>
            <person name="Comes H.P."/>
            <person name="Ma Y."/>
            <person name="Chen Y."/>
            <person name="Huang G."/>
            <person name="Zhou Y."/>
            <person name="Zheng Z."/>
            <person name="Qiu Y."/>
        </authorList>
    </citation>
    <scope>NUCLEOTIDE SEQUENCE [LARGE SCALE GENOMIC DNA]</scope>
    <source>
        <strain evidence="9">F231</strain>
    </source>
</reference>
<evidence type="ECO:0000259" key="8">
    <source>
        <dbReference type="SMART" id="SM00505"/>
    </source>
</evidence>
<dbReference type="InterPro" id="IPR008176">
    <property type="entry name" value="Defensin_plant"/>
</dbReference>
<protein>
    <recommendedName>
        <fullName evidence="8">Knottins-like domain-containing protein</fullName>
    </recommendedName>
</protein>
<evidence type="ECO:0000256" key="5">
    <source>
        <dbReference type="ARBA" id="ARBA00022821"/>
    </source>
</evidence>
<dbReference type="AlphaFoldDB" id="A0AAN7QQC0"/>
<dbReference type="PRINTS" id="PR00288">
    <property type="entry name" value="PUROTHIONIN"/>
</dbReference>
<dbReference type="InterPro" id="IPR036574">
    <property type="entry name" value="Scorpion_toxin-like_sf"/>
</dbReference>
<dbReference type="PANTHER" id="PTHR33147:SF39">
    <property type="entry name" value="DRO1 PROTEIN-RELATED"/>
    <property type="match status" value="1"/>
</dbReference>
<feature type="chain" id="PRO_5043008570" description="Knottins-like domain-containing protein" evidence="7">
    <location>
        <begin position="30"/>
        <end position="79"/>
    </location>
</feature>
<organism evidence="9 10">
    <name type="scientific">Trapa natans</name>
    <name type="common">Water chestnut</name>
    <dbReference type="NCBI Taxonomy" id="22666"/>
    <lineage>
        <taxon>Eukaryota</taxon>
        <taxon>Viridiplantae</taxon>
        <taxon>Streptophyta</taxon>
        <taxon>Embryophyta</taxon>
        <taxon>Tracheophyta</taxon>
        <taxon>Spermatophyta</taxon>
        <taxon>Magnoliopsida</taxon>
        <taxon>eudicotyledons</taxon>
        <taxon>Gunneridae</taxon>
        <taxon>Pentapetalae</taxon>
        <taxon>rosids</taxon>
        <taxon>malvids</taxon>
        <taxon>Myrtales</taxon>
        <taxon>Lythraceae</taxon>
        <taxon>Trapa</taxon>
    </lineage>
</organism>
<evidence type="ECO:0000256" key="2">
    <source>
        <dbReference type="ARBA" id="ARBA00022529"/>
    </source>
</evidence>
<keyword evidence="10" id="KW-1185">Reference proteome</keyword>
<dbReference type="EMBL" id="JAXQNO010000019">
    <property type="protein sequence ID" value="KAK4775399.1"/>
    <property type="molecule type" value="Genomic_DNA"/>
</dbReference>
<evidence type="ECO:0000256" key="7">
    <source>
        <dbReference type="SAM" id="SignalP"/>
    </source>
</evidence>
<keyword evidence="6" id="KW-1015">Disulfide bond</keyword>
<name>A0AAN7QQC0_TRANT</name>
<evidence type="ECO:0000313" key="9">
    <source>
        <dbReference type="EMBL" id="KAK4775399.1"/>
    </source>
</evidence>
<evidence type="ECO:0000256" key="6">
    <source>
        <dbReference type="ARBA" id="ARBA00023157"/>
    </source>
</evidence>
<keyword evidence="5" id="KW-0611">Plant defense</keyword>
<dbReference type="Gene3D" id="3.30.30.10">
    <property type="entry name" value="Knottin, scorpion toxin-like"/>
    <property type="match status" value="1"/>
</dbReference>